<dbReference type="EMBL" id="KZ293448">
    <property type="protein sequence ID" value="PBK64942.1"/>
    <property type="molecule type" value="Genomic_DNA"/>
</dbReference>
<sequence length="271" mass="30241">MHLPYEDFHSDGSPADYDSGCASHAKKTNTSSGSSDPGGGTPVDPPKGTARAEEVQALLTTEVAVNHRPICSPNDTTTNAVLSTTSVSCFQIGPREFCVCVVHMSIEYVTSYTERALNTTTVKAVHVFMVAVETGPSQTTSRKDYEVLGCRTQGFKFQVEEPSDNIADRRRSHRYREVQRQKLRDMTDVDIGDNMTSRRLAFWVKVVVRGGRVSKITRAFFTQKAGYHECTLTISATSTRVDGEKIPNEAEDGQYEEKRCYFPGLIRYRFE</sequence>
<dbReference type="Proteomes" id="UP000218334">
    <property type="component" value="Unassembled WGS sequence"/>
</dbReference>
<keyword evidence="3" id="KW-1185">Reference proteome</keyword>
<feature type="compositionally biased region" description="Basic and acidic residues" evidence="1">
    <location>
        <begin position="1"/>
        <end position="10"/>
    </location>
</feature>
<evidence type="ECO:0000256" key="1">
    <source>
        <dbReference type="SAM" id="MobiDB-lite"/>
    </source>
</evidence>
<evidence type="ECO:0000313" key="3">
    <source>
        <dbReference type="Proteomes" id="UP000218334"/>
    </source>
</evidence>
<dbReference type="AlphaFoldDB" id="A0A2H3BD28"/>
<evidence type="ECO:0000313" key="2">
    <source>
        <dbReference type="EMBL" id="PBK64942.1"/>
    </source>
</evidence>
<gene>
    <name evidence="2" type="ORF">ARMSODRAFT_978636</name>
</gene>
<reference evidence="3" key="1">
    <citation type="journal article" date="2017" name="Nat. Ecol. Evol.">
        <title>Genome expansion and lineage-specific genetic innovations in the forest pathogenic fungi Armillaria.</title>
        <authorList>
            <person name="Sipos G."/>
            <person name="Prasanna A.N."/>
            <person name="Walter M.C."/>
            <person name="O'Connor E."/>
            <person name="Balint B."/>
            <person name="Krizsan K."/>
            <person name="Kiss B."/>
            <person name="Hess J."/>
            <person name="Varga T."/>
            <person name="Slot J."/>
            <person name="Riley R."/>
            <person name="Boka B."/>
            <person name="Rigling D."/>
            <person name="Barry K."/>
            <person name="Lee J."/>
            <person name="Mihaltcheva S."/>
            <person name="LaButti K."/>
            <person name="Lipzen A."/>
            <person name="Waldron R."/>
            <person name="Moloney N.M."/>
            <person name="Sperisen C."/>
            <person name="Kredics L."/>
            <person name="Vagvoelgyi C."/>
            <person name="Patrignani A."/>
            <person name="Fitzpatrick D."/>
            <person name="Nagy I."/>
            <person name="Doyle S."/>
            <person name="Anderson J.B."/>
            <person name="Grigoriev I.V."/>
            <person name="Gueldener U."/>
            <person name="Muensterkoetter M."/>
            <person name="Nagy L.G."/>
        </authorList>
    </citation>
    <scope>NUCLEOTIDE SEQUENCE [LARGE SCALE GENOMIC DNA]</scope>
    <source>
        <strain evidence="3">28-4</strain>
    </source>
</reference>
<organism evidence="2 3">
    <name type="scientific">Armillaria solidipes</name>
    <dbReference type="NCBI Taxonomy" id="1076256"/>
    <lineage>
        <taxon>Eukaryota</taxon>
        <taxon>Fungi</taxon>
        <taxon>Dikarya</taxon>
        <taxon>Basidiomycota</taxon>
        <taxon>Agaricomycotina</taxon>
        <taxon>Agaricomycetes</taxon>
        <taxon>Agaricomycetidae</taxon>
        <taxon>Agaricales</taxon>
        <taxon>Marasmiineae</taxon>
        <taxon>Physalacriaceae</taxon>
        <taxon>Armillaria</taxon>
    </lineage>
</organism>
<proteinExistence type="predicted"/>
<protein>
    <submittedName>
        <fullName evidence="2">Uncharacterized protein</fullName>
    </submittedName>
</protein>
<name>A0A2H3BD28_9AGAR</name>
<accession>A0A2H3BD28</accession>
<feature type="region of interest" description="Disordered" evidence="1">
    <location>
        <begin position="1"/>
        <end position="49"/>
    </location>
</feature>